<dbReference type="EMBL" id="BMEX01000034">
    <property type="protein sequence ID" value="GGA58697.1"/>
    <property type="molecule type" value="Genomic_DNA"/>
</dbReference>
<name>A0ABQ1H672_9BACL</name>
<organism evidence="1 2">
    <name type="scientific">Kroppenstedtia guangzhouensis</name>
    <dbReference type="NCBI Taxonomy" id="1274356"/>
    <lineage>
        <taxon>Bacteria</taxon>
        <taxon>Bacillati</taxon>
        <taxon>Bacillota</taxon>
        <taxon>Bacilli</taxon>
        <taxon>Bacillales</taxon>
        <taxon>Thermoactinomycetaceae</taxon>
        <taxon>Kroppenstedtia</taxon>
    </lineage>
</organism>
<accession>A0ABQ1H672</accession>
<sequence>MGNGNLAFDHQNSGERKHDNLSNTVIFEDLPDVLIQDPHHEYAYFIPADELKSFQVSGETWEHVTPGTVTFVIPDENYVEEAPPFTQYGVESPSVLVQFPRDESAYFLKNEDLQKFRIDQPETQPVGSMSFVIPRGTELWQEVPKMRAWELQSGEA</sequence>
<evidence type="ECO:0000313" key="1">
    <source>
        <dbReference type="EMBL" id="GGA58697.1"/>
    </source>
</evidence>
<comment type="caution">
    <text evidence="1">The sequence shown here is derived from an EMBL/GenBank/DDBJ whole genome shotgun (WGS) entry which is preliminary data.</text>
</comment>
<keyword evidence="2" id="KW-1185">Reference proteome</keyword>
<dbReference type="RefSeq" id="WP_188433762.1">
    <property type="nucleotide sequence ID" value="NZ_BMEX01000034.1"/>
</dbReference>
<evidence type="ECO:0000313" key="2">
    <source>
        <dbReference type="Proteomes" id="UP000617979"/>
    </source>
</evidence>
<gene>
    <name evidence="1" type="ORF">GCM10007416_34850</name>
</gene>
<reference evidence="2" key="1">
    <citation type="journal article" date="2019" name="Int. J. Syst. Evol. Microbiol.">
        <title>The Global Catalogue of Microorganisms (GCM) 10K type strain sequencing project: providing services to taxonomists for standard genome sequencing and annotation.</title>
        <authorList>
            <consortium name="The Broad Institute Genomics Platform"/>
            <consortium name="The Broad Institute Genome Sequencing Center for Infectious Disease"/>
            <person name="Wu L."/>
            <person name="Ma J."/>
        </authorList>
    </citation>
    <scope>NUCLEOTIDE SEQUENCE [LARGE SCALE GENOMIC DNA]</scope>
    <source>
        <strain evidence="2">CGMCC 1.12404</strain>
    </source>
</reference>
<protein>
    <submittedName>
        <fullName evidence="1">Uncharacterized protein</fullName>
    </submittedName>
</protein>
<dbReference type="Proteomes" id="UP000617979">
    <property type="component" value="Unassembled WGS sequence"/>
</dbReference>
<proteinExistence type="predicted"/>